<evidence type="ECO:0000256" key="4">
    <source>
        <dbReference type="ARBA" id="ARBA00022692"/>
    </source>
</evidence>
<dbReference type="InterPro" id="IPR003439">
    <property type="entry name" value="ABC_transporter-like_ATP-bd"/>
</dbReference>
<dbReference type="InterPro" id="IPR003593">
    <property type="entry name" value="AAA+_ATPase"/>
</dbReference>
<protein>
    <recommendedName>
        <fullName evidence="19">ABC transporter domain-containing protein</fullName>
    </recommendedName>
</protein>
<feature type="domain" description="EGF-like" evidence="15">
    <location>
        <begin position="116"/>
        <end position="155"/>
    </location>
</feature>
<dbReference type="InterPro" id="IPR050352">
    <property type="entry name" value="ABCG_transporters"/>
</dbReference>
<evidence type="ECO:0000259" key="16">
    <source>
        <dbReference type="PROSITE" id="PS50893"/>
    </source>
</evidence>
<dbReference type="InParanoid" id="A0A168MK69"/>
<keyword evidence="12" id="KW-0245">EGF-like domain</keyword>
<evidence type="ECO:0000256" key="6">
    <source>
        <dbReference type="ARBA" id="ARBA00022741"/>
    </source>
</evidence>
<dbReference type="PROSITE" id="PS50893">
    <property type="entry name" value="ABC_TRANSPORTER_2"/>
    <property type="match status" value="1"/>
</dbReference>
<evidence type="ECO:0000256" key="12">
    <source>
        <dbReference type="PROSITE-ProRule" id="PRU00076"/>
    </source>
</evidence>
<feature type="transmembrane region" description="Helical" evidence="14">
    <location>
        <begin position="888"/>
        <end position="915"/>
    </location>
</feature>
<feature type="transmembrane region" description="Helical" evidence="14">
    <location>
        <begin position="347"/>
        <end position="372"/>
    </location>
</feature>
<keyword evidence="3" id="KW-0813">Transport</keyword>
<reference evidence="17" key="1">
    <citation type="submission" date="2016-04" db="EMBL/GenBank/DDBJ databases">
        <authorList>
            <person name="Evans L.H."/>
            <person name="Alamgir A."/>
            <person name="Owens N."/>
            <person name="Weber N.D."/>
            <person name="Virtaneva K."/>
            <person name="Barbian K."/>
            <person name="Babar A."/>
            <person name="Rosenke K."/>
        </authorList>
    </citation>
    <scope>NUCLEOTIDE SEQUENCE [LARGE SCALE GENOMIC DNA]</scope>
    <source>
        <strain evidence="17">CBS 101.48</strain>
    </source>
</reference>
<keyword evidence="11" id="KW-0325">Glycoprotein</keyword>
<organism evidence="17">
    <name type="scientific">Absidia glauca</name>
    <name type="common">Pin mould</name>
    <dbReference type="NCBI Taxonomy" id="4829"/>
    <lineage>
        <taxon>Eukaryota</taxon>
        <taxon>Fungi</taxon>
        <taxon>Fungi incertae sedis</taxon>
        <taxon>Mucoromycota</taxon>
        <taxon>Mucoromycotina</taxon>
        <taxon>Mucoromycetes</taxon>
        <taxon>Mucorales</taxon>
        <taxon>Cunninghamellaceae</taxon>
        <taxon>Absidia</taxon>
    </lineage>
</organism>
<dbReference type="InterPro" id="IPR027417">
    <property type="entry name" value="P-loop_NTPase"/>
</dbReference>
<evidence type="ECO:0000256" key="13">
    <source>
        <dbReference type="SAM" id="MobiDB-lite"/>
    </source>
</evidence>
<evidence type="ECO:0000256" key="10">
    <source>
        <dbReference type="ARBA" id="ARBA00023136"/>
    </source>
</evidence>
<keyword evidence="5" id="KW-0732">Signal</keyword>
<feature type="compositionally biased region" description="Low complexity" evidence="13">
    <location>
        <begin position="677"/>
        <end position="690"/>
    </location>
</feature>
<keyword evidence="10 14" id="KW-0472">Membrane</keyword>
<dbReference type="InterPro" id="IPR017871">
    <property type="entry name" value="ABC_transporter-like_CS"/>
</dbReference>
<dbReference type="GO" id="GO:0005524">
    <property type="term" value="F:ATP binding"/>
    <property type="evidence" value="ECO:0007669"/>
    <property type="project" value="UniProtKB-KW"/>
</dbReference>
<evidence type="ECO:0000256" key="8">
    <source>
        <dbReference type="ARBA" id="ARBA00022840"/>
    </source>
</evidence>
<dbReference type="GO" id="GO:0140359">
    <property type="term" value="F:ABC-type transporter activity"/>
    <property type="evidence" value="ECO:0007669"/>
    <property type="project" value="InterPro"/>
</dbReference>
<evidence type="ECO:0000256" key="11">
    <source>
        <dbReference type="ARBA" id="ARBA00023180"/>
    </source>
</evidence>
<dbReference type="InterPro" id="IPR000742">
    <property type="entry name" value="EGF"/>
</dbReference>
<dbReference type="Pfam" id="PF01061">
    <property type="entry name" value="ABC2_membrane"/>
    <property type="match status" value="1"/>
</dbReference>
<feature type="domain" description="ABC transporter" evidence="16">
    <location>
        <begin position="401"/>
        <end position="641"/>
    </location>
</feature>
<evidence type="ECO:0000256" key="7">
    <source>
        <dbReference type="ARBA" id="ARBA00022824"/>
    </source>
</evidence>
<dbReference type="InterPro" id="IPR043926">
    <property type="entry name" value="ABCG_dom"/>
</dbReference>
<dbReference type="InterPro" id="IPR013525">
    <property type="entry name" value="ABC2_TM"/>
</dbReference>
<dbReference type="PROSITE" id="PS00022">
    <property type="entry name" value="EGF_1"/>
    <property type="match status" value="1"/>
</dbReference>
<accession>A0A168MK69</accession>
<evidence type="ECO:0000256" key="1">
    <source>
        <dbReference type="ARBA" id="ARBA00004477"/>
    </source>
</evidence>
<feature type="disulfide bond" evidence="12">
    <location>
        <begin position="145"/>
        <end position="154"/>
    </location>
</feature>
<comment type="subcellular location">
    <subcellularLocation>
        <location evidence="1">Endoplasmic reticulum membrane</location>
        <topology evidence="1">Multi-pass membrane protein</topology>
    </subcellularLocation>
</comment>
<keyword evidence="18" id="KW-1185">Reference proteome</keyword>
<feature type="transmembrane region" description="Helical" evidence="14">
    <location>
        <begin position="986"/>
        <end position="1007"/>
    </location>
</feature>
<feature type="transmembrane region" description="Helical" evidence="14">
    <location>
        <begin position="1043"/>
        <end position="1062"/>
    </location>
</feature>
<feature type="transmembrane region" description="Helical" evidence="14">
    <location>
        <begin position="956"/>
        <end position="974"/>
    </location>
</feature>
<dbReference type="CDD" id="cd00054">
    <property type="entry name" value="EGF_CA"/>
    <property type="match status" value="1"/>
</dbReference>
<dbReference type="Pfam" id="PF19055">
    <property type="entry name" value="ABC2_membrane_7"/>
    <property type="match status" value="1"/>
</dbReference>
<evidence type="ECO:0000256" key="5">
    <source>
        <dbReference type="ARBA" id="ARBA00022729"/>
    </source>
</evidence>
<dbReference type="AlphaFoldDB" id="A0A168MK69"/>
<dbReference type="OrthoDB" id="66620at2759"/>
<dbReference type="CDD" id="cd03213">
    <property type="entry name" value="ABCG_EPDR"/>
    <property type="match status" value="1"/>
</dbReference>
<dbReference type="EMBL" id="LT552303">
    <property type="protein sequence ID" value="SAL98688.1"/>
    <property type="molecule type" value="Genomic_DNA"/>
</dbReference>
<dbReference type="OMA" id="FNCQLDA"/>
<keyword evidence="8" id="KW-0067">ATP-binding</keyword>
<feature type="region of interest" description="Disordered" evidence="13">
    <location>
        <begin position="660"/>
        <end position="693"/>
    </location>
</feature>
<dbReference type="SMART" id="SM00382">
    <property type="entry name" value="AAA"/>
    <property type="match status" value="1"/>
</dbReference>
<evidence type="ECO:0000313" key="17">
    <source>
        <dbReference type="EMBL" id="SAL98688.1"/>
    </source>
</evidence>
<keyword evidence="7" id="KW-0256">Endoplasmic reticulum</keyword>
<dbReference type="SUPFAM" id="SSF52540">
    <property type="entry name" value="P-loop containing nucleoside triphosphate hydrolases"/>
    <property type="match status" value="1"/>
</dbReference>
<comment type="caution">
    <text evidence="12">Lacks conserved residue(s) required for the propagation of feature annotation.</text>
</comment>
<feature type="transmembrane region" description="Helical" evidence="14">
    <location>
        <begin position="927"/>
        <end position="949"/>
    </location>
</feature>
<evidence type="ECO:0000256" key="3">
    <source>
        <dbReference type="ARBA" id="ARBA00022448"/>
    </source>
</evidence>
<evidence type="ECO:0008006" key="19">
    <source>
        <dbReference type="Google" id="ProtNLM"/>
    </source>
</evidence>
<dbReference type="PANTHER" id="PTHR48041">
    <property type="entry name" value="ABC TRANSPORTER G FAMILY MEMBER 28"/>
    <property type="match status" value="1"/>
</dbReference>
<keyword evidence="4 14" id="KW-0812">Transmembrane</keyword>
<comment type="similarity">
    <text evidence="2">Belongs to the ABC transporter superfamily. ABCG family. Eye pigment precursor importer (TC 3.A.1.204) subfamily.</text>
</comment>
<dbReference type="STRING" id="4829.A0A168MK69"/>
<dbReference type="Pfam" id="PF00005">
    <property type="entry name" value="ABC_tran"/>
    <property type="match status" value="1"/>
</dbReference>
<proteinExistence type="inferred from homology"/>
<dbReference type="Gene3D" id="3.40.50.300">
    <property type="entry name" value="P-loop containing nucleotide triphosphate hydrolases"/>
    <property type="match status" value="1"/>
</dbReference>
<evidence type="ECO:0000256" key="14">
    <source>
        <dbReference type="SAM" id="Phobius"/>
    </source>
</evidence>
<dbReference type="PANTHER" id="PTHR48041:SF2">
    <property type="entry name" value="ATP-DEPENDENT PERMEASE-RELATED"/>
    <property type="match status" value="1"/>
</dbReference>
<keyword evidence="12" id="KW-1015">Disulfide bond</keyword>
<feature type="transmembrane region" description="Helical" evidence="14">
    <location>
        <begin position="846"/>
        <end position="867"/>
    </location>
</feature>
<dbReference type="FunFam" id="3.40.50.300:FF:000702">
    <property type="entry name" value="ABC transporter (Adp1)"/>
    <property type="match status" value="1"/>
</dbReference>
<dbReference type="PROSITE" id="PS50026">
    <property type="entry name" value="EGF_3"/>
    <property type="match status" value="1"/>
</dbReference>
<evidence type="ECO:0000256" key="9">
    <source>
        <dbReference type="ARBA" id="ARBA00022989"/>
    </source>
</evidence>
<evidence type="ECO:0000313" key="18">
    <source>
        <dbReference type="Proteomes" id="UP000078561"/>
    </source>
</evidence>
<dbReference type="PROSITE" id="PS00211">
    <property type="entry name" value="ABC_TRANSPORTER_1"/>
    <property type="match status" value="1"/>
</dbReference>
<keyword evidence="6" id="KW-0547">Nucleotide-binding</keyword>
<sequence length="1066" mass="118456">MNDQVVQESMSQERTLSSAHHVLHRNGMECRFSGTMVSEKLDAGDNHPSPQALDLSLPFTPSVSSPYLMTTLPTGDHGNCPDCPACFNCMLPGFECLHFANCSDYNGKCNCPPGFGGDDCKQPLCGGLGDGRNRYPRQNGTTCDCPDGWEGINCNVCTQDSVCDPLVPTGQNGTCYRGGLTVFENHQMCNVTNRKIIEQLKDQVPQVTFSCDRRDETCDFQFWVDQVESFYCHLDTCEFDQGNCMITIETQQSTTARTLIVDASKTNSFAAKMDLWVNLTDMLKEEIQGPASFNCVGPKCIFSEPAMDDLISAIFGDDSIYLNCNSGECLHYTMVPGFDRPERPTNWIMIISGIAGVTVFLIIVAIVVSYFAKKSSNTDQYIQLADDEAGKLMSEHTPTNLIFEDISYNVNGNDILENTTGLVRPGEVMAIMGPSGAGKTTLLDILANRTKSGTVSGQVLVNGHRLSPRQYKALIGYVDQEDTMISTLTVYETILYSALLRLPRSMSIAAKKFRVMEVMQELGIDTIKDSKIGHAGHRSISGGERRRVAIACELVTSPSILFLDEPTSGLDAYNAYNVVESLVTLAREYHRTIVFTIHQPRSNIVTLFDHLVLLAKGRVIYSGPQARAQTYFRTIGYPCPPGFNIADFLVDLTMQPVEPTTQQPQETDDQGSPQLFGATAGATTSGSPTSYHDDLENTSEQWASELGARQRNVDVVVDDNNNNALHKVDKQGVSVHVRRLVDAYQHSAVAATVRDQIERFVAAASGSPEQVEQGGLDVAPIPILTHERPGWLTQFRILADRTFKNLYRNPMLMFTHYAIAVVLALICGGLFYQVSNTIAGFQNRMGLFFFYEALLGFMCLTSLQVFSSERILFVRERANGYYSPATYFLSKVLFDIIPLRVVPPLMMGLISYYMVGLVEGVPEFFKFLLVLVLFNLTAAACCLAIGVVFKNLSMANLLSCMVMLFSMLFAGLLLNKESMSPYFGWLKYLSFFNYALEALLVNEMLYLQLVEERYGLNIDVPGATILSTFGFNAKNYWPDVIRLASMFLFFIGFAFIWLVIFVKERR</sequence>
<keyword evidence="9 14" id="KW-1133">Transmembrane helix</keyword>
<dbReference type="GO" id="GO:0016887">
    <property type="term" value="F:ATP hydrolysis activity"/>
    <property type="evidence" value="ECO:0007669"/>
    <property type="project" value="InterPro"/>
</dbReference>
<dbReference type="Proteomes" id="UP000078561">
    <property type="component" value="Unassembled WGS sequence"/>
</dbReference>
<evidence type="ECO:0000259" key="15">
    <source>
        <dbReference type="PROSITE" id="PS50026"/>
    </source>
</evidence>
<evidence type="ECO:0000256" key="2">
    <source>
        <dbReference type="ARBA" id="ARBA00005814"/>
    </source>
</evidence>
<feature type="transmembrane region" description="Helical" evidence="14">
    <location>
        <begin position="811"/>
        <end position="834"/>
    </location>
</feature>
<name>A0A168MK69_ABSGL</name>
<gene>
    <name evidence="17" type="primary">ABSGL_04244.1 scaffold 5264</name>
</gene>
<dbReference type="GO" id="GO:0005789">
    <property type="term" value="C:endoplasmic reticulum membrane"/>
    <property type="evidence" value="ECO:0007669"/>
    <property type="project" value="UniProtKB-SubCell"/>
</dbReference>